<dbReference type="InterPro" id="IPR017871">
    <property type="entry name" value="ABC_transporter-like_CS"/>
</dbReference>
<dbReference type="PROSITE" id="PS50893">
    <property type="entry name" value="ABC_TRANSPORTER_2"/>
    <property type="match status" value="1"/>
</dbReference>
<evidence type="ECO:0000256" key="3">
    <source>
        <dbReference type="ARBA" id="ARBA00022448"/>
    </source>
</evidence>
<comment type="similarity">
    <text evidence="8">Belongs to the ABC transporter superfamily. HrtA family.</text>
</comment>
<dbReference type="InterPro" id="IPR017911">
    <property type="entry name" value="MacB-like_ATP-bd"/>
</dbReference>
<dbReference type="AlphaFoldDB" id="A0A364K462"/>
<organism evidence="12 13">
    <name type="scientific">Thermoflavimicrobium daqui</name>
    <dbReference type="NCBI Taxonomy" id="2137476"/>
    <lineage>
        <taxon>Bacteria</taxon>
        <taxon>Bacillati</taxon>
        <taxon>Bacillota</taxon>
        <taxon>Bacilli</taxon>
        <taxon>Bacillales</taxon>
        <taxon>Thermoactinomycetaceae</taxon>
        <taxon>Thermoflavimicrobium</taxon>
    </lineage>
</organism>
<dbReference type="InterPro" id="IPR015854">
    <property type="entry name" value="ABC_transpr_LolD-like"/>
</dbReference>
<evidence type="ECO:0000256" key="4">
    <source>
        <dbReference type="ARBA" id="ARBA00022475"/>
    </source>
</evidence>
<comment type="function">
    <text evidence="10">Part of the ABC transporter complex hrt involved in hemin import. Responsible for energy coupling to the transport system.</text>
</comment>
<dbReference type="PROSITE" id="PS00211">
    <property type="entry name" value="ABC_TRANSPORTER_1"/>
    <property type="match status" value="1"/>
</dbReference>
<dbReference type="SMART" id="SM00382">
    <property type="entry name" value="AAA"/>
    <property type="match status" value="1"/>
</dbReference>
<keyword evidence="3" id="KW-0813">Transport</keyword>
<dbReference type="GO" id="GO:0005524">
    <property type="term" value="F:ATP binding"/>
    <property type="evidence" value="ECO:0007669"/>
    <property type="project" value="UniProtKB-KW"/>
</dbReference>
<evidence type="ECO:0000256" key="10">
    <source>
        <dbReference type="ARBA" id="ARBA00024721"/>
    </source>
</evidence>
<reference evidence="12 13" key="1">
    <citation type="submission" date="2018-06" db="EMBL/GenBank/DDBJ databases">
        <title>Thermoflavimicrobium daqus sp. nov., a thermophilic microbe isolated from Moutai-flavour Daqu.</title>
        <authorList>
            <person name="Wang X."/>
            <person name="Zhou H."/>
        </authorList>
    </citation>
    <scope>NUCLEOTIDE SEQUENCE [LARGE SCALE GENOMIC DNA]</scope>
    <source>
        <strain evidence="12 13">FBKL4.011</strain>
    </source>
</reference>
<keyword evidence="4" id="KW-1003">Cell membrane</keyword>
<dbReference type="Gene3D" id="3.40.50.300">
    <property type="entry name" value="P-loop containing nucleotide triphosphate hydrolases"/>
    <property type="match status" value="1"/>
</dbReference>
<evidence type="ECO:0000256" key="6">
    <source>
        <dbReference type="ARBA" id="ARBA00022840"/>
    </source>
</evidence>
<dbReference type="InterPro" id="IPR027417">
    <property type="entry name" value="P-loop_NTPase"/>
</dbReference>
<dbReference type="GO" id="GO:0005886">
    <property type="term" value="C:plasma membrane"/>
    <property type="evidence" value="ECO:0007669"/>
    <property type="project" value="UniProtKB-SubCell"/>
</dbReference>
<evidence type="ECO:0000256" key="2">
    <source>
        <dbReference type="ARBA" id="ARBA00011131"/>
    </source>
</evidence>
<sequence length="243" mass="27030">MREKLIFEEVSKIYGEGDTEVKALDRVSFHINEGEFVAIVGPSGSGKSTLLSIAGVLLSPSKGRLLLDNKDITTLSSKEMTNLRLEKIGFVFQSSNLVPFLTVRDQLLLVAELAQKRSKVADYKADTLLERLGLSHRRNHYPENLSGGERQRVAIARAWMNDPEIILADEPTASLDSKRGRDVVEMLAEGVKSRGKAAIMVTHDERVLDLCDRVLTIKDGRLLEMNSTQKTNLKASYSNNFIS</sequence>
<reference evidence="12 13" key="2">
    <citation type="submission" date="2018-06" db="EMBL/GenBank/DDBJ databases">
        <authorList>
            <person name="Zhirakovskaya E."/>
        </authorList>
    </citation>
    <scope>NUCLEOTIDE SEQUENCE [LARGE SCALE GENOMIC DNA]</scope>
    <source>
        <strain evidence="12 13">FBKL4.011</strain>
    </source>
</reference>
<dbReference type="FunFam" id="3.40.50.300:FF:000032">
    <property type="entry name" value="Export ABC transporter ATP-binding protein"/>
    <property type="match status" value="1"/>
</dbReference>
<comment type="subcellular location">
    <subcellularLocation>
        <location evidence="1">Cell membrane</location>
        <topology evidence="1">Peripheral membrane protein</topology>
    </subcellularLocation>
</comment>
<dbReference type="GO" id="GO:0098796">
    <property type="term" value="C:membrane protein complex"/>
    <property type="evidence" value="ECO:0007669"/>
    <property type="project" value="UniProtKB-ARBA"/>
</dbReference>
<dbReference type="Pfam" id="PF00005">
    <property type="entry name" value="ABC_tran"/>
    <property type="match status" value="1"/>
</dbReference>
<dbReference type="RefSeq" id="WP_113659171.1">
    <property type="nucleotide sequence ID" value="NZ_KZ845667.1"/>
</dbReference>
<evidence type="ECO:0000313" key="13">
    <source>
        <dbReference type="Proteomes" id="UP000251213"/>
    </source>
</evidence>
<evidence type="ECO:0000256" key="7">
    <source>
        <dbReference type="ARBA" id="ARBA00023136"/>
    </source>
</evidence>
<dbReference type="Proteomes" id="UP000251213">
    <property type="component" value="Unassembled WGS sequence"/>
</dbReference>
<comment type="caution">
    <text evidence="12">The sequence shown here is derived from an EMBL/GenBank/DDBJ whole genome shotgun (WGS) entry which is preliminary data.</text>
</comment>
<evidence type="ECO:0000259" key="11">
    <source>
        <dbReference type="PROSITE" id="PS50893"/>
    </source>
</evidence>
<protein>
    <recommendedName>
        <fullName evidence="9">Putative hemin import ATP-binding protein HrtA</fullName>
    </recommendedName>
</protein>
<dbReference type="CDD" id="cd03255">
    <property type="entry name" value="ABC_MJ0796_LolCDE_FtsE"/>
    <property type="match status" value="1"/>
</dbReference>
<accession>A0A364K462</accession>
<name>A0A364K462_9BACL</name>
<dbReference type="InterPro" id="IPR003593">
    <property type="entry name" value="AAA+_ATPase"/>
</dbReference>
<gene>
    <name evidence="12" type="ORF">DL897_10870</name>
</gene>
<keyword evidence="7" id="KW-0472">Membrane</keyword>
<dbReference type="SUPFAM" id="SSF52540">
    <property type="entry name" value="P-loop containing nucleoside triphosphate hydrolases"/>
    <property type="match status" value="1"/>
</dbReference>
<feature type="domain" description="ABC transporter" evidence="11">
    <location>
        <begin position="5"/>
        <end position="242"/>
    </location>
</feature>
<evidence type="ECO:0000256" key="9">
    <source>
        <dbReference type="ARBA" id="ARBA00024432"/>
    </source>
</evidence>
<keyword evidence="13" id="KW-1185">Reference proteome</keyword>
<evidence type="ECO:0000256" key="1">
    <source>
        <dbReference type="ARBA" id="ARBA00004202"/>
    </source>
</evidence>
<evidence type="ECO:0000256" key="8">
    <source>
        <dbReference type="ARBA" id="ARBA00024359"/>
    </source>
</evidence>
<dbReference type="OrthoDB" id="9791546at2"/>
<evidence type="ECO:0000256" key="5">
    <source>
        <dbReference type="ARBA" id="ARBA00022741"/>
    </source>
</evidence>
<proteinExistence type="inferred from homology"/>
<dbReference type="PANTHER" id="PTHR24220">
    <property type="entry name" value="IMPORT ATP-BINDING PROTEIN"/>
    <property type="match status" value="1"/>
</dbReference>
<evidence type="ECO:0000313" key="12">
    <source>
        <dbReference type="EMBL" id="RAL24178.1"/>
    </source>
</evidence>
<dbReference type="InterPro" id="IPR003439">
    <property type="entry name" value="ABC_transporter-like_ATP-bd"/>
</dbReference>
<comment type="subunit">
    <text evidence="2">The complex is composed of two ATP-binding proteins (HrtA), two transmembrane proteins (HrtB) and a solute-binding protein.</text>
</comment>
<dbReference type="EMBL" id="QJKK01000005">
    <property type="protein sequence ID" value="RAL24178.1"/>
    <property type="molecule type" value="Genomic_DNA"/>
</dbReference>
<dbReference type="PANTHER" id="PTHR24220:SF666">
    <property type="entry name" value="HEMIN IMPORT ATP-BINDING PROTEIN HRTA-RELATED"/>
    <property type="match status" value="1"/>
</dbReference>
<dbReference type="GO" id="GO:0022857">
    <property type="term" value="F:transmembrane transporter activity"/>
    <property type="evidence" value="ECO:0007669"/>
    <property type="project" value="TreeGrafter"/>
</dbReference>
<keyword evidence="6 12" id="KW-0067">ATP-binding</keyword>
<dbReference type="GO" id="GO:0016887">
    <property type="term" value="F:ATP hydrolysis activity"/>
    <property type="evidence" value="ECO:0007669"/>
    <property type="project" value="InterPro"/>
</dbReference>
<keyword evidence="5" id="KW-0547">Nucleotide-binding</keyword>